<dbReference type="AlphaFoldDB" id="A0A078B9D5"/>
<evidence type="ECO:0000256" key="3">
    <source>
        <dbReference type="ARBA" id="ARBA00022737"/>
    </source>
</evidence>
<evidence type="ECO:0000256" key="5">
    <source>
        <dbReference type="ARBA" id="ARBA00023273"/>
    </source>
</evidence>
<evidence type="ECO:0000256" key="4">
    <source>
        <dbReference type="ARBA" id="ARBA00023069"/>
    </source>
</evidence>
<evidence type="ECO:0000256" key="2">
    <source>
        <dbReference type="ARBA" id="ARBA00022614"/>
    </source>
</evidence>
<keyword evidence="3" id="KW-0677">Repeat</keyword>
<feature type="compositionally biased region" description="Basic and acidic residues" evidence="6">
    <location>
        <begin position="533"/>
        <end position="542"/>
    </location>
</feature>
<dbReference type="InterPro" id="IPR032675">
    <property type="entry name" value="LRR_dom_sf"/>
</dbReference>
<evidence type="ECO:0000313" key="8">
    <source>
        <dbReference type="Proteomes" id="UP000039865"/>
    </source>
</evidence>
<dbReference type="PROSITE" id="PS51450">
    <property type="entry name" value="LRR"/>
    <property type="match status" value="2"/>
</dbReference>
<evidence type="ECO:0000313" key="7">
    <source>
        <dbReference type="EMBL" id="CDW91135.1"/>
    </source>
</evidence>
<dbReference type="InterPro" id="IPR001611">
    <property type="entry name" value="Leu-rich_rpt"/>
</dbReference>
<dbReference type="PANTHER" id="PTHR45973:SF9">
    <property type="entry name" value="LEUCINE-RICH REPEAT-CONTAINING PROTEIN 46"/>
    <property type="match status" value="1"/>
</dbReference>
<reference evidence="7 8" key="1">
    <citation type="submission" date="2014-06" db="EMBL/GenBank/DDBJ databases">
        <authorList>
            <person name="Swart Estienne"/>
        </authorList>
    </citation>
    <scope>NUCLEOTIDE SEQUENCE [LARGE SCALE GENOMIC DNA]</scope>
    <source>
        <strain evidence="7 8">130c</strain>
    </source>
</reference>
<keyword evidence="5" id="KW-0966">Cell projection</keyword>
<sequence length="665" mass="77470">MELSTLKLTMNSVKGIGAFGQAFWRFIKEDIGIHHIYPDQHSYVKKKPTFQERQDKINLMLEKVEFNDEKLTPQEQLLQKWSDEALELHTYIKKLGLMPDICIQDYLVNFFVSLYFQRQGIQQMDDLLNQLNNLLVLNLSYNQISRVQNIPPNLKELYLTGNQITEIASNIRTPSLIHLGLGYNRLCNDALKQISISFTGVFSIDLAYNEIDSLQNVVNQFGSLADLRMLSLIGNPLVLTPKYRDIVKQQFRLLKILDNLPTLNESDSPKKKSKKAQDPSLNQIIEIKEEFAFDLQFRVLQNIDGVYLNEDCCQKMELLDTLQDYEKSSVFWLSYTNHLGQVVNTEKKVWIQNFSVDKDSGIGKTDFGFKLRFLERPSFELREWMRRDLIVELWETRPRIVEKKQEDETFIKETVFDDNGKPVIDKRLRGVRIFMLTFYVQILKVPLNQWIQKPEITQEETINHQRLFFFDSKYKSEPEFMFDNYYTSLKDAEKQILVEHLNQVEQEIFQRKQQEEAARQSQLQANLAGKPPGKGDAKKDAKGAAGAKKGAPVEDKNAPKTINIDYPDVPSAPNYLIYEKNYAQMRIQILQEQQNLNQQQHSKKPAKIETAEEKKAARAKELISQYQISRGLTFNLVVKTRFNLPEEVVEVKKDPEPVVDPKKRK</sequence>
<feature type="region of interest" description="Disordered" evidence="6">
    <location>
        <begin position="512"/>
        <end position="565"/>
    </location>
</feature>
<evidence type="ECO:0000256" key="1">
    <source>
        <dbReference type="ARBA" id="ARBA00004138"/>
    </source>
</evidence>
<proteinExistence type="predicted"/>
<dbReference type="OrthoDB" id="433501at2759"/>
<keyword evidence="2" id="KW-0433">Leucine-rich repeat</keyword>
<evidence type="ECO:0000256" key="6">
    <source>
        <dbReference type="SAM" id="MobiDB-lite"/>
    </source>
</evidence>
<dbReference type="InParanoid" id="A0A078B9D5"/>
<organism evidence="7 8">
    <name type="scientific">Stylonychia lemnae</name>
    <name type="common">Ciliate</name>
    <dbReference type="NCBI Taxonomy" id="5949"/>
    <lineage>
        <taxon>Eukaryota</taxon>
        <taxon>Sar</taxon>
        <taxon>Alveolata</taxon>
        <taxon>Ciliophora</taxon>
        <taxon>Intramacronucleata</taxon>
        <taxon>Spirotrichea</taxon>
        <taxon>Stichotrichia</taxon>
        <taxon>Sporadotrichida</taxon>
        <taxon>Oxytrichidae</taxon>
        <taxon>Stylonychinae</taxon>
        <taxon>Stylonychia</taxon>
    </lineage>
</organism>
<gene>
    <name evidence="7" type="primary">Contig15084.g16073</name>
    <name evidence="7" type="ORF">STYLEM_20286</name>
</gene>
<dbReference type="InterPro" id="IPR050576">
    <property type="entry name" value="Cilia_flagella_integrity"/>
</dbReference>
<comment type="subcellular location">
    <subcellularLocation>
        <location evidence="1">Cell projection</location>
        <location evidence="1">Cilium</location>
    </subcellularLocation>
</comment>
<keyword evidence="4" id="KW-0969">Cilium</keyword>
<dbReference type="SUPFAM" id="SSF52075">
    <property type="entry name" value="Outer arm dynein light chain 1"/>
    <property type="match status" value="1"/>
</dbReference>
<accession>A0A078B9D5</accession>
<dbReference type="Proteomes" id="UP000039865">
    <property type="component" value="Unassembled WGS sequence"/>
</dbReference>
<name>A0A078B9D5_STYLE</name>
<dbReference type="EMBL" id="CCKQ01019127">
    <property type="protein sequence ID" value="CDW91135.1"/>
    <property type="molecule type" value="Genomic_DNA"/>
</dbReference>
<keyword evidence="8" id="KW-1185">Reference proteome</keyword>
<dbReference type="PANTHER" id="PTHR45973">
    <property type="entry name" value="PROTEIN PHOSPHATASE 1 REGULATORY SUBUNIT SDS22-RELATED"/>
    <property type="match status" value="1"/>
</dbReference>
<dbReference type="Gene3D" id="3.80.10.10">
    <property type="entry name" value="Ribonuclease Inhibitor"/>
    <property type="match status" value="2"/>
</dbReference>
<protein>
    <submittedName>
        <fullName evidence="7">Leucine-rich repeat-containing protein 43</fullName>
    </submittedName>
</protein>